<reference evidence="3" key="1">
    <citation type="submission" date="2022-11" db="UniProtKB">
        <authorList>
            <consortium name="WormBaseParasite"/>
        </authorList>
    </citation>
    <scope>IDENTIFICATION</scope>
</reference>
<dbReference type="Proteomes" id="UP000887565">
    <property type="component" value="Unplaced"/>
</dbReference>
<keyword evidence="1" id="KW-0472">Membrane</keyword>
<name>A0A915IMV9_ROMCU</name>
<evidence type="ECO:0000313" key="3">
    <source>
        <dbReference type="WBParaSite" id="nRc.2.0.1.t15209-RA"/>
    </source>
</evidence>
<accession>A0A915IMV9</accession>
<dbReference type="AlphaFoldDB" id="A0A915IMV9"/>
<sequence>MLFPRCRELMVWIDVVGILNKIIWALYRITFIKMVSRAGGVVCASLGRSSAAGSPIVLAMDVVRIGSKISLP</sequence>
<keyword evidence="1" id="KW-0812">Transmembrane</keyword>
<evidence type="ECO:0000256" key="1">
    <source>
        <dbReference type="SAM" id="Phobius"/>
    </source>
</evidence>
<organism evidence="2 3">
    <name type="scientific">Romanomermis culicivorax</name>
    <name type="common">Nematode worm</name>
    <dbReference type="NCBI Taxonomy" id="13658"/>
    <lineage>
        <taxon>Eukaryota</taxon>
        <taxon>Metazoa</taxon>
        <taxon>Ecdysozoa</taxon>
        <taxon>Nematoda</taxon>
        <taxon>Enoplea</taxon>
        <taxon>Dorylaimia</taxon>
        <taxon>Mermithida</taxon>
        <taxon>Mermithoidea</taxon>
        <taxon>Mermithidae</taxon>
        <taxon>Romanomermis</taxon>
    </lineage>
</organism>
<feature type="transmembrane region" description="Helical" evidence="1">
    <location>
        <begin position="9"/>
        <end position="27"/>
    </location>
</feature>
<evidence type="ECO:0000313" key="2">
    <source>
        <dbReference type="Proteomes" id="UP000887565"/>
    </source>
</evidence>
<dbReference type="WBParaSite" id="nRc.2.0.1.t15209-RA">
    <property type="protein sequence ID" value="nRc.2.0.1.t15209-RA"/>
    <property type="gene ID" value="nRc.2.0.1.g15209"/>
</dbReference>
<keyword evidence="2" id="KW-1185">Reference proteome</keyword>
<proteinExistence type="predicted"/>
<protein>
    <submittedName>
        <fullName evidence="3">Uncharacterized protein</fullName>
    </submittedName>
</protein>
<keyword evidence="1" id="KW-1133">Transmembrane helix</keyword>